<protein>
    <submittedName>
        <fullName evidence="4">Myocardial zonula adherens protein isoform X2</fullName>
    </submittedName>
</protein>
<feature type="compositionally biased region" description="Basic and acidic residues" evidence="2">
    <location>
        <begin position="585"/>
        <end position="600"/>
    </location>
</feature>
<evidence type="ECO:0000313" key="4">
    <source>
        <dbReference type="RefSeq" id="XP_072838277.1"/>
    </source>
</evidence>
<dbReference type="Proteomes" id="UP001652642">
    <property type="component" value="Chromosome 12"/>
</dbReference>
<feature type="region of interest" description="Disordered" evidence="2">
    <location>
        <begin position="634"/>
        <end position="690"/>
    </location>
</feature>
<dbReference type="Pfam" id="PF15328">
    <property type="entry name" value="GCOM2"/>
    <property type="match status" value="1"/>
</dbReference>
<accession>A0ABM5EYP0</accession>
<dbReference type="PANTHER" id="PTHR23171:SF4">
    <property type="entry name" value="TUFTELIN"/>
    <property type="match status" value="1"/>
</dbReference>
<evidence type="ECO:0000256" key="2">
    <source>
        <dbReference type="SAM" id="MobiDB-lite"/>
    </source>
</evidence>
<feature type="coiled-coil region" evidence="1">
    <location>
        <begin position="373"/>
        <end position="424"/>
    </location>
</feature>
<proteinExistence type="predicted"/>
<feature type="compositionally biased region" description="Polar residues" evidence="2">
    <location>
        <begin position="498"/>
        <end position="507"/>
    </location>
</feature>
<organism evidence="3 4">
    <name type="scientific">Pogona vitticeps</name>
    <name type="common">central bearded dragon</name>
    <dbReference type="NCBI Taxonomy" id="103695"/>
    <lineage>
        <taxon>Eukaryota</taxon>
        <taxon>Metazoa</taxon>
        <taxon>Chordata</taxon>
        <taxon>Craniata</taxon>
        <taxon>Vertebrata</taxon>
        <taxon>Euteleostomi</taxon>
        <taxon>Lepidosauria</taxon>
        <taxon>Squamata</taxon>
        <taxon>Bifurcata</taxon>
        <taxon>Unidentata</taxon>
        <taxon>Episquamata</taxon>
        <taxon>Toxicofera</taxon>
        <taxon>Iguania</taxon>
        <taxon>Acrodonta</taxon>
        <taxon>Agamidae</taxon>
        <taxon>Amphibolurinae</taxon>
        <taxon>Pogona</taxon>
    </lineage>
</organism>
<dbReference type="InterPro" id="IPR026213">
    <property type="entry name" value="GRINL1"/>
</dbReference>
<dbReference type="GeneID" id="110074578"/>
<keyword evidence="3" id="KW-1185">Reference proteome</keyword>
<feature type="coiled-coil region" evidence="1">
    <location>
        <begin position="196"/>
        <end position="333"/>
    </location>
</feature>
<name>A0ABM5EYP0_9SAUR</name>
<feature type="compositionally biased region" description="Polar residues" evidence="2">
    <location>
        <begin position="1"/>
        <end position="14"/>
    </location>
</feature>
<feature type="region of interest" description="Disordered" evidence="2">
    <location>
        <begin position="38"/>
        <end position="57"/>
    </location>
</feature>
<feature type="region of interest" description="Disordered" evidence="2">
    <location>
        <begin position="742"/>
        <end position="761"/>
    </location>
</feature>
<feature type="compositionally biased region" description="Basic and acidic residues" evidence="2">
    <location>
        <begin position="668"/>
        <end position="683"/>
    </location>
</feature>
<keyword evidence="1" id="KW-0175">Coiled coil</keyword>
<feature type="coiled-coil region" evidence="1">
    <location>
        <begin position="122"/>
        <end position="156"/>
    </location>
</feature>
<dbReference type="PANTHER" id="PTHR23171">
    <property type="entry name" value="GDOWN1"/>
    <property type="match status" value="1"/>
</dbReference>
<dbReference type="RefSeq" id="XP_072838277.1">
    <property type="nucleotide sequence ID" value="XM_072982176.1"/>
</dbReference>
<feature type="region of interest" description="Disordered" evidence="2">
    <location>
        <begin position="1"/>
        <end position="32"/>
    </location>
</feature>
<evidence type="ECO:0000256" key="1">
    <source>
        <dbReference type="SAM" id="Coils"/>
    </source>
</evidence>
<feature type="region of interest" description="Disordered" evidence="2">
    <location>
        <begin position="495"/>
        <end position="566"/>
    </location>
</feature>
<feature type="compositionally biased region" description="Basic and acidic residues" evidence="2">
    <location>
        <begin position="18"/>
        <end position="30"/>
    </location>
</feature>
<sequence length="761" mass="86570">MLRYSSGVTLTTTAPPRKPQEPRGGGEGRKANVCRLRLTLPPEESPLAPEGKSKPEKTMKQLYHVRNGLSSGDLPGGVVYGVVHRSDDNHNKEMVVYGWSTHQLREEMKYIRDVRLTLEKVRKKMYGEYDEMKRKIQELTKELAVSGAQQSSLENQIEVHSAALDSFSEMNNSLTSASIELQKTLVDVTLENTAIRDQIKSLKQTHEESMEKLKEKQKQLETARVENELLRLKVECSQQANAEVMREMTRKLYSQYEEKLREEEQKHKLEKETLISETNRLLAAIEEANKKMKLTEMSLQEKDQRIGELDRFIRRMEEERRHLQKQLLEYEMQLHGANLHSRVGSRRSSELEEVTANLRERIKHLDDMVLCQQKKVKHMVEEIELQKRKMKEKEMFIVQLLEKISFLEGENKELQDRLEYLMETQSRPDVDTRDIGVGCDLPLRKFISRLPDKGKKISRFVEKLKVAIAQEEGLNRTAELLSAVRLEFQKKQEAIESSKPNILGSSRHSGHENSARTGKGPPGSISSERPEEAPEASGVTEGSKKASERPTTGTPGDDLPVSKTDTLATVCNEELSAAFGRFSIRGREEEGNVEKGETAKSEANPFQRVPDAAPRTPHYIEVLEMRAKNPVTKRSKFKTNLLPADSCSSSCGSPEIPSPRVPSSSVSAEERRRRDKKHLDDITAARLPPLHHEPTKLLSIEESITIQVQQKEAYEEMQAKLAAQKLAEKLGIRMDRYEPEGEMAAGYREVKDEEGCSSAED</sequence>
<gene>
    <name evidence="4" type="primary">MYZAP</name>
</gene>
<dbReference type="InterPro" id="IPR051375">
    <property type="entry name" value="Tuftelin_GRINL1A/MYZAP/CCD68"/>
</dbReference>
<feature type="region of interest" description="Disordered" evidence="2">
    <location>
        <begin position="579"/>
        <end position="614"/>
    </location>
</feature>
<reference evidence="4" key="1">
    <citation type="submission" date="2025-08" db="UniProtKB">
        <authorList>
            <consortium name="RefSeq"/>
        </authorList>
    </citation>
    <scope>IDENTIFICATION</scope>
</reference>
<evidence type="ECO:0000313" key="3">
    <source>
        <dbReference type="Proteomes" id="UP001652642"/>
    </source>
</evidence>